<evidence type="ECO:0000259" key="1">
    <source>
        <dbReference type="PROSITE" id="PS50181"/>
    </source>
</evidence>
<dbReference type="AlphaFoldDB" id="A0A074XY39"/>
<dbReference type="GeneID" id="25372305"/>
<dbReference type="Proteomes" id="UP000030641">
    <property type="component" value="Unassembled WGS sequence"/>
</dbReference>
<evidence type="ECO:0000313" key="2">
    <source>
        <dbReference type="EMBL" id="KEQ90390.1"/>
    </source>
</evidence>
<dbReference type="PROSITE" id="PS50181">
    <property type="entry name" value="FBOX"/>
    <property type="match status" value="1"/>
</dbReference>
<proteinExistence type="predicted"/>
<protein>
    <recommendedName>
        <fullName evidence="1">F-box domain-containing protein</fullName>
    </recommendedName>
</protein>
<evidence type="ECO:0000313" key="3">
    <source>
        <dbReference type="Proteomes" id="UP000030641"/>
    </source>
</evidence>
<gene>
    <name evidence="2" type="ORF">AUEXF2481DRAFT_93005</name>
</gene>
<dbReference type="InterPro" id="IPR001810">
    <property type="entry name" value="F-box_dom"/>
</dbReference>
<name>A0A074XY39_AURSE</name>
<dbReference type="EMBL" id="KL584792">
    <property type="protein sequence ID" value="KEQ90390.1"/>
    <property type="molecule type" value="Genomic_DNA"/>
</dbReference>
<dbReference type="OMA" id="GWYGTMR"/>
<accession>A0A074XY39</accession>
<dbReference type="RefSeq" id="XP_013338889.1">
    <property type="nucleotide sequence ID" value="XM_013483435.1"/>
</dbReference>
<sequence>MTMDLRSLTYEPVIEKLNTLDQNLPPVRKRKRAFGKPLSDLGLLASMPPELIQATLTQLDLQSLANLRMVNRQASSTVDSVPMLRAIVKHAPHALRGALKIETAQYINCETLHRTLHTTECKTCGDFGTYIYLLTCERVCFSCLVYNRNYLPCDFTTPKKFEALRESLLDLPHMISLPGIYSPRKERCRKRLLWDRRSILRDASDSIKAQLEKIEGPYYTGVYADKTRCMAVVEILSLDAKTGLVIEGFHCLACRDSRSYGWNGQRFNPRRAFWSHSFEAHLVENGPIVEGRHEATNARQYQARYRMTLAWNPFWDQST</sequence>
<keyword evidence="3" id="KW-1185">Reference proteome</keyword>
<feature type="domain" description="F-box" evidence="1">
    <location>
        <begin position="41"/>
        <end position="87"/>
    </location>
</feature>
<dbReference type="STRING" id="1043005.A0A074XY39"/>
<dbReference type="Pfam" id="PF00646">
    <property type="entry name" value="F-box"/>
    <property type="match status" value="1"/>
</dbReference>
<dbReference type="OrthoDB" id="2687876at2759"/>
<dbReference type="HOGENOM" id="CLU_040048_2_1_1"/>
<reference evidence="2 3" key="1">
    <citation type="journal article" date="2014" name="BMC Genomics">
        <title>Genome sequencing of four Aureobasidium pullulans varieties: biotechnological potential, stress tolerance, and description of new species.</title>
        <authorList>
            <person name="Gostin Ar C."/>
            <person name="Ohm R.A."/>
            <person name="Kogej T."/>
            <person name="Sonjak S."/>
            <person name="Turk M."/>
            <person name="Zajc J."/>
            <person name="Zalar P."/>
            <person name="Grube M."/>
            <person name="Sun H."/>
            <person name="Han J."/>
            <person name="Sharma A."/>
            <person name="Chiniquy J."/>
            <person name="Ngan C.Y."/>
            <person name="Lipzen A."/>
            <person name="Barry K."/>
            <person name="Grigoriev I.V."/>
            <person name="Gunde-Cimerman N."/>
        </authorList>
    </citation>
    <scope>NUCLEOTIDE SEQUENCE [LARGE SCALE GENOMIC DNA]</scope>
    <source>
        <strain evidence="2 3">EXF-2481</strain>
    </source>
</reference>
<dbReference type="InParanoid" id="A0A074XY39"/>
<organism evidence="2 3">
    <name type="scientific">Aureobasidium subglaciale (strain EXF-2481)</name>
    <name type="common">Aureobasidium pullulans var. subglaciale</name>
    <dbReference type="NCBI Taxonomy" id="1043005"/>
    <lineage>
        <taxon>Eukaryota</taxon>
        <taxon>Fungi</taxon>
        <taxon>Dikarya</taxon>
        <taxon>Ascomycota</taxon>
        <taxon>Pezizomycotina</taxon>
        <taxon>Dothideomycetes</taxon>
        <taxon>Dothideomycetidae</taxon>
        <taxon>Dothideales</taxon>
        <taxon>Saccotheciaceae</taxon>
        <taxon>Aureobasidium</taxon>
    </lineage>
</organism>